<dbReference type="Pfam" id="PF13376">
    <property type="entry name" value="OmdA"/>
    <property type="match status" value="1"/>
</dbReference>
<dbReference type="SUPFAM" id="SSF141694">
    <property type="entry name" value="AF2212/PG0164-like"/>
    <property type="match status" value="1"/>
</dbReference>
<name>A0A4V2XAM8_9BACT</name>
<evidence type="ECO:0000313" key="1">
    <source>
        <dbReference type="EMBL" id="TDB68215.1"/>
    </source>
</evidence>
<organism evidence="1 2">
    <name type="scientific">Arundinibacter roseus</name>
    <dbReference type="NCBI Taxonomy" id="2070510"/>
    <lineage>
        <taxon>Bacteria</taxon>
        <taxon>Pseudomonadati</taxon>
        <taxon>Bacteroidota</taxon>
        <taxon>Cytophagia</taxon>
        <taxon>Cytophagales</taxon>
        <taxon>Spirosomataceae</taxon>
        <taxon>Arundinibacter</taxon>
    </lineage>
</organism>
<dbReference type="Gene3D" id="2.40.30.100">
    <property type="entry name" value="AF2212/PG0164-like"/>
    <property type="match status" value="1"/>
</dbReference>
<dbReference type="RefSeq" id="WP_132114966.1">
    <property type="nucleotide sequence ID" value="NZ_SMJU01000002.1"/>
</dbReference>
<dbReference type="InterPro" id="IPR037079">
    <property type="entry name" value="AF2212/PG0164-like_sf"/>
</dbReference>
<dbReference type="Proteomes" id="UP000295706">
    <property type="component" value="Unassembled WGS sequence"/>
</dbReference>
<dbReference type="AlphaFoldDB" id="A0A4V2XAM8"/>
<dbReference type="Pfam" id="PF08922">
    <property type="entry name" value="DUF1905"/>
    <property type="match status" value="1"/>
</dbReference>
<proteinExistence type="predicted"/>
<gene>
    <name evidence="1" type="ORF">EZE20_04650</name>
</gene>
<comment type="caution">
    <text evidence="1">The sequence shown here is derived from an EMBL/GenBank/DDBJ whole genome shotgun (WGS) entry which is preliminary data.</text>
</comment>
<dbReference type="InterPro" id="IPR015018">
    <property type="entry name" value="DUF1905"/>
</dbReference>
<sequence>MVRFQAVLKKFRDKGEKTGWIYVEISPEQAHTLNPGIRTSFRVKGLLDTFQIRQLAVIPMGDGSFILPTNAEIRRAIKKQEHATVTLELEVDTSPLPMSEDLIDCLHDEPRALAYFRSLPPGHQNYFSKWIESAKTTETKVKRLTQAVTALAQHMGYGEMIRFYKNKA</sequence>
<keyword evidence="2" id="KW-1185">Reference proteome</keyword>
<dbReference type="OrthoDB" id="9800461at2"/>
<reference evidence="1 2" key="1">
    <citation type="submission" date="2019-02" db="EMBL/GenBank/DDBJ databases">
        <title>Arundinibacter roseus gen. nov., sp. nov., a new member of the family Cytophagaceae.</title>
        <authorList>
            <person name="Szuroczki S."/>
            <person name="Khayer B."/>
            <person name="Sproer C."/>
            <person name="Toumi M."/>
            <person name="Szabo A."/>
            <person name="Felfoldi T."/>
            <person name="Schumann P."/>
            <person name="Toth E."/>
        </authorList>
    </citation>
    <scope>NUCLEOTIDE SEQUENCE [LARGE SCALE GENOMIC DNA]</scope>
    <source>
        <strain evidence="1 2">DMA-k-7a</strain>
    </source>
</reference>
<protein>
    <submittedName>
        <fullName evidence="1">DUF1905 domain-containing protein</fullName>
    </submittedName>
</protein>
<evidence type="ECO:0000313" key="2">
    <source>
        <dbReference type="Proteomes" id="UP000295706"/>
    </source>
</evidence>
<accession>A0A4V2XAM8</accession>
<dbReference type="EMBL" id="SMJU01000002">
    <property type="protein sequence ID" value="TDB68215.1"/>
    <property type="molecule type" value="Genomic_DNA"/>
</dbReference>